<proteinExistence type="predicted"/>
<evidence type="ECO:0000313" key="1">
    <source>
        <dbReference type="EMBL" id="CAD6198396.1"/>
    </source>
</evidence>
<sequence>MLPARLARHSCCLFSQASCSNFVQQKRDISALPALKLYSLRRHLAERLSNKHNEKRVREVGPDLACLEWLMNCGATKVLMSDSQVITSIRQMKEYLPHARNSKEEPTELLSGDLAYEKQWPDAPRVHIVEVDASDSAIANEGFTYFRDVRRLKTLKLNFCDFFGDEALRFLAMGRPAQTLEEIEIVLNPCVTDGAVYWLQRLKALKRAHFYFLPYVANRQAFLRQLRIALPRSNVSFPEVEEVGFGYEEKKK</sequence>
<evidence type="ECO:0000313" key="2">
    <source>
        <dbReference type="Proteomes" id="UP000835052"/>
    </source>
</evidence>
<dbReference type="AlphaFoldDB" id="A0A8S1HP10"/>
<protein>
    <recommendedName>
        <fullName evidence="3">ATP synthase subunit s, mitochondrial</fullName>
    </recommendedName>
</protein>
<keyword evidence="2" id="KW-1185">Reference proteome</keyword>
<dbReference type="EMBL" id="CAJGYM010000124">
    <property type="protein sequence ID" value="CAD6198396.1"/>
    <property type="molecule type" value="Genomic_DNA"/>
</dbReference>
<comment type="caution">
    <text evidence="1">The sequence shown here is derived from an EMBL/GenBank/DDBJ whole genome shotgun (WGS) entry which is preliminary data.</text>
</comment>
<reference evidence="1" key="1">
    <citation type="submission" date="2020-10" db="EMBL/GenBank/DDBJ databases">
        <authorList>
            <person name="Kikuchi T."/>
        </authorList>
    </citation>
    <scope>NUCLEOTIDE SEQUENCE</scope>
    <source>
        <strain evidence="1">NKZ352</strain>
    </source>
</reference>
<gene>
    <name evidence="1" type="ORF">CAUJ_LOCUS14302</name>
</gene>
<dbReference type="Gene3D" id="3.80.10.10">
    <property type="entry name" value="Ribonuclease Inhibitor"/>
    <property type="match status" value="1"/>
</dbReference>
<accession>A0A8S1HP10</accession>
<evidence type="ECO:0008006" key="3">
    <source>
        <dbReference type="Google" id="ProtNLM"/>
    </source>
</evidence>
<dbReference type="SUPFAM" id="SSF52047">
    <property type="entry name" value="RNI-like"/>
    <property type="match status" value="1"/>
</dbReference>
<organism evidence="1 2">
    <name type="scientific">Caenorhabditis auriculariae</name>
    <dbReference type="NCBI Taxonomy" id="2777116"/>
    <lineage>
        <taxon>Eukaryota</taxon>
        <taxon>Metazoa</taxon>
        <taxon>Ecdysozoa</taxon>
        <taxon>Nematoda</taxon>
        <taxon>Chromadorea</taxon>
        <taxon>Rhabditida</taxon>
        <taxon>Rhabditina</taxon>
        <taxon>Rhabditomorpha</taxon>
        <taxon>Rhabditoidea</taxon>
        <taxon>Rhabditidae</taxon>
        <taxon>Peloderinae</taxon>
        <taxon>Caenorhabditis</taxon>
    </lineage>
</organism>
<dbReference type="OrthoDB" id="5859291at2759"/>
<dbReference type="InterPro" id="IPR032675">
    <property type="entry name" value="LRR_dom_sf"/>
</dbReference>
<name>A0A8S1HP10_9PELO</name>
<dbReference type="Proteomes" id="UP000835052">
    <property type="component" value="Unassembled WGS sequence"/>
</dbReference>